<feature type="compositionally biased region" description="Acidic residues" evidence="2">
    <location>
        <begin position="631"/>
        <end position="647"/>
    </location>
</feature>
<feature type="compositionally biased region" description="Low complexity" evidence="2">
    <location>
        <begin position="424"/>
        <end position="444"/>
    </location>
</feature>
<evidence type="ECO:0000256" key="1">
    <source>
        <dbReference type="SAM" id="Coils"/>
    </source>
</evidence>
<dbReference type="Proteomes" id="UP001221757">
    <property type="component" value="Unassembled WGS sequence"/>
</dbReference>
<feature type="compositionally biased region" description="Low complexity" evidence="2">
    <location>
        <begin position="884"/>
        <end position="901"/>
    </location>
</feature>
<feature type="compositionally biased region" description="Low complexity" evidence="2">
    <location>
        <begin position="345"/>
        <end position="365"/>
    </location>
</feature>
<feature type="compositionally biased region" description="Low complexity" evidence="2">
    <location>
        <begin position="197"/>
        <end position="244"/>
    </location>
</feature>
<feature type="compositionally biased region" description="Basic residues" evidence="2">
    <location>
        <begin position="27"/>
        <end position="36"/>
    </location>
</feature>
<feature type="region of interest" description="Disordered" evidence="2">
    <location>
        <begin position="138"/>
        <end position="365"/>
    </location>
</feature>
<feature type="compositionally biased region" description="Polar residues" evidence="2">
    <location>
        <begin position="289"/>
        <end position="301"/>
    </location>
</feature>
<gene>
    <name evidence="3" type="ORF">B0H17DRAFT_1202936</name>
</gene>
<feature type="compositionally biased region" description="Low complexity" evidence="2">
    <location>
        <begin position="37"/>
        <end position="46"/>
    </location>
</feature>
<feature type="compositionally biased region" description="Low complexity" evidence="2">
    <location>
        <begin position="311"/>
        <end position="320"/>
    </location>
</feature>
<feature type="region of interest" description="Disordered" evidence="2">
    <location>
        <begin position="818"/>
        <end position="844"/>
    </location>
</feature>
<feature type="compositionally biased region" description="Polar residues" evidence="2">
    <location>
        <begin position="943"/>
        <end position="972"/>
    </location>
</feature>
<feature type="compositionally biased region" description="Polar residues" evidence="2">
    <location>
        <begin position="51"/>
        <end position="64"/>
    </location>
</feature>
<feature type="region of interest" description="Disordered" evidence="2">
    <location>
        <begin position="418"/>
        <end position="446"/>
    </location>
</feature>
<evidence type="ECO:0000313" key="3">
    <source>
        <dbReference type="EMBL" id="KAJ7688380.1"/>
    </source>
</evidence>
<protein>
    <submittedName>
        <fullName evidence="3">Uncharacterized protein</fullName>
    </submittedName>
</protein>
<dbReference type="Gene3D" id="1.10.287.1490">
    <property type="match status" value="1"/>
</dbReference>
<feature type="region of interest" description="Disordered" evidence="2">
    <location>
        <begin position="784"/>
        <end position="803"/>
    </location>
</feature>
<organism evidence="3 4">
    <name type="scientific">Mycena rosella</name>
    <name type="common">Pink bonnet</name>
    <name type="synonym">Agaricus rosellus</name>
    <dbReference type="NCBI Taxonomy" id="1033263"/>
    <lineage>
        <taxon>Eukaryota</taxon>
        <taxon>Fungi</taxon>
        <taxon>Dikarya</taxon>
        <taxon>Basidiomycota</taxon>
        <taxon>Agaricomycotina</taxon>
        <taxon>Agaricomycetes</taxon>
        <taxon>Agaricomycetidae</taxon>
        <taxon>Agaricales</taxon>
        <taxon>Marasmiineae</taxon>
        <taxon>Mycenaceae</taxon>
        <taxon>Mycena</taxon>
    </lineage>
</organism>
<comment type="caution">
    <text evidence="3">The sequence shown here is derived from an EMBL/GenBank/DDBJ whole genome shotgun (WGS) entry which is preliminary data.</text>
</comment>
<sequence length="1140" mass="123500">MQVDEIAKHRFESFKLGLPSPTAPVAPRHRHARSHSRNVSVSSTASLPTPKCTTTTHDIPLTQSLPPPPKRNSHHRRISSVSTRRESAELMGVSVSDPSLSPAEDAEEKDSIRRHALWALEGKRDASYSKVEIPELPTPFDFPSKPSFPPGSGAFMTTAKRDSFKPSSSKDLLGTLVEEEEEEEDSDKPRAPPTPTTPTTLFMRSLSARPRPPHLSLRPLSLTPDNLPSHNPSHTLPTPSSPRRSSLKMLALVPDATTPNAPLTNRNTATPSPTPLRSRPVLNIKLSAEPQSTVVSGSPEENNVRPPPPRRSSISYKSSSTNVTAGLPTPETTPTCTERRFSAYSHNSISSRGSLSSTTSNSLSTTEDDFLATSGAATRPLSASEQHFLFKSHNALLARITDLERALSFRNNVNSFREGGSRPSSVASALSATSGSSSRSNAPSGEPLDEMLCLVADLKAERDELKRDVDGWRVRVGDMEKQLGVFANRVEVERRDAWVARTRVGLLEVERGGLEKRVGELESHKEHLLKGREELKQQVARLLEEKEEMAAELRQARGKASRDLRELDPLSTPRAFDGPVVAVRPVAATMKRGLGFTSLDSESSATDVEDGGFQPFGLGFKLRAVEEEELDEDDSGLAGYEDEDENDVNLSPSSSFGSLEEFYSKRTPLDIPAPIPESAPIPAPRHVNRASISKTWTFPRGVQLAPVECSVSEVDRFFGCLEDLDDLPSPTPTSPKYSEYDEEASKGMFAKGFSYGEGVKSCFVLPAGVLASVEGTFGDLDVVEEEEEEEEEEEAEETEGETVVEDGEVNNGIKITFTPPAEDKATPLPVTFSPPSPSRKPVPAFAFFEDDDEGEEEAAAVPFNFGLPRSATPDSPVTVATVASPSSPNSRPVSPSSIPRPAVTKPLSFTLASPPRASAPPANVNTFVTPPSKRGGTMPSFIPQPSSPRSNAQKSTPPFSTNASTKPSTTFIRQPARQPLMPKRNTLKTQQTNADAAPHLPPRYADNATAHPGSDMNSVDLSDRNIPTWETPRPHAASSSNSPSVLASTSFSSIMSSPLAGRLSFQTLTNYIPSWGMTPRSAQSDTAGYDLRPAAPAGTVKRGFVSKQSQLERLKNRLERETLEGRSVIGRNCDDDAVFL</sequence>
<evidence type="ECO:0000313" key="4">
    <source>
        <dbReference type="Proteomes" id="UP001221757"/>
    </source>
</evidence>
<feature type="compositionally biased region" description="Low complexity" evidence="2">
    <location>
        <begin position="912"/>
        <end position="922"/>
    </location>
</feature>
<feature type="coiled-coil region" evidence="1">
    <location>
        <begin position="525"/>
        <end position="563"/>
    </location>
</feature>
<feature type="region of interest" description="Disordered" evidence="2">
    <location>
        <begin position="865"/>
        <end position="1043"/>
    </location>
</feature>
<evidence type="ECO:0000256" key="2">
    <source>
        <dbReference type="SAM" id="MobiDB-lite"/>
    </source>
</evidence>
<feature type="region of interest" description="Disordered" evidence="2">
    <location>
        <begin position="14"/>
        <end position="110"/>
    </location>
</feature>
<dbReference type="AlphaFoldDB" id="A0AAD7DCM2"/>
<feature type="region of interest" description="Disordered" evidence="2">
    <location>
        <begin position="631"/>
        <end position="655"/>
    </location>
</feature>
<name>A0AAD7DCM2_MYCRO</name>
<feature type="compositionally biased region" description="Acidic residues" evidence="2">
    <location>
        <begin position="177"/>
        <end position="186"/>
    </location>
</feature>
<dbReference type="EMBL" id="JARKIE010000079">
    <property type="protein sequence ID" value="KAJ7688380.1"/>
    <property type="molecule type" value="Genomic_DNA"/>
</dbReference>
<reference evidence="3" key="1">
    <citation type="submission" date="2023-03" db="EMBL/GenBank/DDBJ databases">
        <title>Massive genome expansion in bonnet fungi (Mycena s.s.) driven by repeated elements and novel gene families across ecological guilds.</title>
        <authorList>
            <consortium name="Lawrence Berkeley National Laboratory"/>
            <person name="Harder C.B."/>
            <person name="Miyauchi S."/>
            <person name="Viragh M."/>
            <person name="Kuo A."/>
            <person name="Thoen E."/>
            <person name="Andreopoulos B."/>
            <person name="Lu D."/>
            <person name="Skrede I."/>
            <person name="Drula E."/>
            <person name="Henrissat B."/>
            <person name="Morin E."/>
            <person name="Kohler A."/>
            <person name="Barry K."/>
            <person name="LaButti K."/>
            <person name="Morin E."/>
            <person name="Salamov A."/>
            <person name="Lipzen A."/>
            <person name="Mereny Z."/>
            <person name="Hegedus B."/>
            <person name="Baldrian P."/>
            <person name="Stursova M."/>
            <person name="Weitz H."/>
            <person name="Taylor A."/>
            <person name="Grigoriev I.V."/>
            <person name="Nagy L.G."/>
            <person name="Martin F."/>
            <person name="Kauserud H."/>
        </authorList>
    </citation>
    <scope>NUCLEOTIDE SEQUENCE</scope>
    <source>
        <strain evidence="3">CBHHK067</strain>
    </source>
</reference>
<accession>A0AAD7DCM2</accession>
<keyword evidence="4" id="KW-1185">Reference proteome</keyword>
<keyword evidence="1" id="KW-0175">Coiled coil</keyword>
<feature type="compositionally biased region" description="Polar residues" evidence="2">
    <location>
        <begin position="257"/>
        <end position="271"/>
    </location>
</feature>
<feature type="coiled-coil region" evidence="1">
    <location>
        <begin position="448"/>
        <end position="475"/>
    </location>
</feature>
<proteinExistence type="predicted"/>